<dbReference type="KEGG" id="ibu:IB211_00811"/>
<gene>
    <name evidence="3" type="ORF">IB211_00811</name>
</gene>
<dbReference type="EMBL" id="CP011307">
    <property type="protein sequence ID" value="ALP93205.1"/>
    <property type="molecule type" value="Genomic_DNA"/>
</dbReference>
<proteinExistence type="predicted"/>
<evidence type="ECO:0000256" key="1">
    <source>
        <dbReference type="SAM" id="MobiDB-lite"/>
    </source>
</evidence>
<dbReference type="Proteomes" id="UP000064844">
    <property type="component" value="Chromosome"/>
</dbReference>
<keyword evidence="4" id="KW-1185">Reference proteome</keyword>
<keyword evidence="2" id="KW-0812">Transmembrane</keyword>
<dbReference type="AlphaFoldDB" id="A0A0S2W1H1"/>
<organism evidence="3 4">
    <name type="scientific">Intestinimonas butyriciproducens</name>
    <dbReference type="NCBI Taxonomy" id="1297617"/>
    <lineage>
        <taxon>Bacteria</taxon>
        <taxon>Bacillati</taxon>
        <taxon>Bacillota</taxon>
        <taxon>Clostridia</taxon>
        <taxon>Eubacteriales</taxon>
        <taxon>Intestinimonas</taxon>
    </lineage>
</organism>
<name>A0A0S2W1H1_9FIRM</name>
<feature type="region of interest" description="Disordered" evidence="1">
    <location>
        <begin position="36"/>
        <end position="58"/>
    </location>
</feature>
<keyword evidence="2" id="KW-1133">Transmembrane helix</keyword>
<sequence>MHVTLPFTYIYFGNGIAVDLWACLLSLLNLQGAPALRRPLESRGPRPKNRKRPRRMYFHSSRPFVPVDNLRTRTTRTRSRTL</sequence>
<protein>
    <submittedName>
        <fullName evidence="3">Uncharacterized protein</fullName>
    </submittedName>
</protein>
<reference evidence="4" key="2">
    <citation type="submission" date="2015-04" db="EMBL/GenBank/DDBJ databases">
        <title>A butyrogenic pathway from the amino acid lysine in a human gut commensal.</title>
        <authorList>
            <person name="de Vos W.M."/>
            <person name="Bui N.T.P."/>
            <person name="Plugge C.M."/>
            <person name="Ritari J."/>
        </authorList>
    </citation>
    <scope>NUCLEOTIDE SEQUENCE [LARGE SCALE GENOMIC DNA]</scope>
    <source>
        <strain evidence="4">AF211</strain>
    </source>
</reference>
<dbReference type="STRING" id="1297617.IB211_00811"/>
<keyword evidence="2" id="KW-0472">Membrane</keyword>
<reference evidence="3 4" key="1">
    <citation type="journal article" date="2015" name="Nat. Commun.">
        <title>Production of butyrate from lysine and the Amadori product fructoselysine by a human gut commensal.</title>
        <authorList>
            <person name="Bui T.P."/>
            <person name="Ritari J."/>
            <person name="Boeren S."/>
            <person name="de Waard P."/>
            <person name="Plugge C.M."/>
            <person name="de Vos W.M."/>
        </authorList>
    </citation>
    <scope>NUCLEOTIDE SEQUENCE [LARGE SCALE GENOMIC DNA]</scope>
    <source>
        <strain evidence="3 4">AF211</strain>
    </source>
</reference>
<evidence type="ECO:0000313" key="3">
    <source>
        <dbReference type="EMBL" id="ALP93205.1"/>
    </source>
</evidence>
<evidence type="ECO:0000313" key="4">
    <source>
        <dbReference type="Proteomes" id="UP000064844"/>
    </source>
</evidence>
<feature type="transmembrane region" description="Helical" evidence="2">
    <location>
        <begin position="6"/>
        <end position="28"/>
    </location>
</feature>
<feature type="compositionally biased region" description="Basic residues" evidence="1">
    <location>
        <begin position="45"/>
        <end position="57"/>
    </location>
</feature>
<evidence type="ECO:0000256" key="2">
    <source>
        <dbReference type="SAM" id="Phobius"/>
    </source>
</evidence>
<accession>A0A0S2W1H1</accession>